<reference evidence="2" key="1">
    <citation type="submission" date="2020-12" db="EMBL/GenBank/DDBJ databases">
        <title>Prauserella sp. ASG 168, a novel actinomycete isolated from cave rock.</title>
        <authorList>
            <person name="Suriyachadkun C."/>
        </authorList>
    </citation>
    <scope>NUCLEOTIDE SEQUENCE</scope>
    <source>
        <strain evidence="2">ASG 168</strain>
    </source>
</reference>
<evidence type="ECO:0000313" key="3">
    <source>
        <dbReference type="Proteomes" id="UP000635245"/>
    </source>
</evidence>
<evidence type="ECO:0000256" key="1">
    <source>
        <dbReference type="ARBA" id="ARBA00022801"/>
    </source>
</evidence>
<dbReference type="SUPFAM" id="SSF63817">
    <property type="entry name" value="Sortase"/>
    <property type="match status" value="1"/>
</dbReference>
<name>A0A934QMD4_9PSEU</name>
<sequence>MPADVTSRDGGRGPVRFAATAAAVLAVTAACGPGLPPRGVVTSEGVTPPSLPPSVSAEADAQVADPVRLRIPAIGVDAPVGPLEVDAHNVLPPPETNEGTGWWRGGPEPGERGPAVIVGHVDSYQGPAVFFRLSELEPGQEILVERADGSTAGFVVARLERHAKDAFPTETVYGDTAGAELRLVTCGGEFAEQDRRYLDNVIVYAHRSR</sequence>
<dbReference type="AlphaFoldDB" id="A0A934QMD4"/>
<dbReference type="Proteomes" id="UP000635245">
    <property type="component" value="Unassembled WGS sequence"/>
</dbReference>
<dbReference type="Pfam" id="PF04203">
    <property type="entry name" value="Sortase"/>
    <property type="match status" value="1"/>
</dbReference>
<proteinExistence type="predicted"/>
<dbReference type="InterPro" id="IPR042001">
    <property type="entry name" value="Sortase_F"/>
</dbReference>
<gene>
    <name evidence="2" type="ORF">JHE00_02150</name>
</gene>
<evidence type="ECO:0000313" key="2">
    <source>
        <dbReference type="EMBL" id="MBK1783111.1"/>
    </source>
</evidence>
<comment type="caution">
    <text evidence="2">The sequence shown here is derived from an EMBL/GenBank/DDBJ whole genome shotgun (WGS) entry which is preliminary data.</text>
</comment>
<dbReference type="EMBL" id="JAENJH010000001">
    <property type="protein sequence ID" value="MBK1783111.1"/>
    <property type="molecule type" value="Genomic_DNA"/>
</dbReference>
<protein>
    <submittedName>
        <fullName evidence="2">Class F sortase</fullName>
    </submittedName>
</protein>
<dbReference type="InterPro" id="IPR023365">
    <property type="entry name" value="Sortase_dom-sf"/>
</dbReference>
<organism evidence="2 3">
    <name type="scientific">Prauserella cavernicola</name>
    <dbReference type="NCBI Taxonomy" id="2800127"/>
    <lineage>
        <taxon>Bacteria</taxon>
        <taxon>Bacillati</taxon>
        <taxon>Actinomycetota</taxon>
        <taxon>Actinomycetes</taxon>
        <taxon>Pseudonocardiales</taxon>
        <taxon>Pseudonocardiaceae</taxon>
        <taxon>Prauserella</taxon>
    </lineage>
</organism>
<dbReference type="RefSeq" id="WP_200314173.1">
    <property type="nucleotide sequence ID" value="NZ_JAENJH010000001.1"/>
</dbReference>
<dbReference type="InterPro" id="IPR005754">
    <property type="entry name" value="Sortase"/>
</dbReference>
<dbReference type="Gene3D" id="2.40.260.10">
    <property type="entry name" value="Sortase"/>
    <property type="match status" value="1"/>
</dbReference>
<keyword evidence="3" id="KW-1185">Reference proteome</keyword>
<keyword evidence="1" id="KW-0378">Hydrolase</keyword>
<dbReference type="CDD" id="cd05829">
    <property type="entry name" value="Sortase_F"/>
    <property type="match status" value="1"/>
</dbReference>
<dbReference type="NCBIfam" id="NF033748">
    <property type="entry name" value="class_F_sortase"/>
    <property type="match status" value="1"/>
</dbReference>
<accession>A0A934QMD4</accession>
<dbReference type="GO" id="GO:0016787">
    <property type="term" value="F:hydrolase activity"/>
    <property type="evidence" value="ECO:0007669"/>
    <property type="project" value="UniProtKB-KW"/>
</dbReference>